<proteinExistence type="inferred from homology"/>
<dbReference type="Gene3D" id="3.30.450.20">
    <property type="entry name" value="PAS domain"/>
    <property type="match status" value="1"/>
</dbReference>
<dbReference type="RefSeq" id="WP_183719514.1">
    <property type="nucleotide sequence ID" value="NZ_JACHGO010000005.1"/>
</dbReference>
<keyword evidence="4 10" id="KW-1133">Transmembrane helix</keyword>
<keyword evidence="14" id="KW-1185">Reference proteome</keyword>
<protein>
    <submittedName>
        <fullName evidence="13">Methyl-accepting chemotaxis protein</fullName>
    </submittedName>
</protein>
<gene>
    <name evidence="13" type="ORF">HNQ38_001827</name>
</gene>
<keyword evidence="5 10" id="KW-0472">Membrane</keyword>
<keyword evidence="9" id="KW-0175">Coiled coil</keyword>
<dbReference type="InterPro" id="IPR033463">
    <property type="entry name" value="sCache_3"/>
</dbReference>
<dbReference type="GO" id="GO:0005886">
    <property type="term" value="C:plasma membrane"/>
    <property type="evidence" value="ECO:0007669"/>
    <property type="project" value="UniProtKB-SubCell"/>
</dbReference>
<evidence type="ECO:0000256" key="2">
    <source>
        <dbReference type="ARBA" id="ARBA00022475"/>
    </source>
</evidence>
<sequence>MRITLTHKYVGSLFGALITCCGVVLFVSIYFMKVPIEDELDKGIRRMQNVIMEANEMTRNRFAQSAALIADEDNFVRAIADKNHELSMELGKKAMKMAGSDFMTITDETGKVIARGHSDKYNDSVTNQETVVMALKGQPAAAVVAGTVVPFTIRASQPVVYEGRVVGSISIGTSLVAPAYLDWLKHMSGLNVTIFKGDTRIMTTIMKDGQRAVGTKLQSPEIIDAVLNKGETCFTHNTILGVDYNSAYWPVNDAHGQAIGMWFVGMPIDVLQQLEREAINKAIMVGCALLFVQLTLSVILGLRISAPVGKITRYALGVADGQKNLTLDVYSKDDMGQLADALRHMEENLRKLVQESAEQAEQARLMGEEAHKAMEEAKQAQAQAEIAKRDGMVSAAAQIEGVVESLNSSINDIAEQVDNTGGALSHAVSRLAETATAMEEMNSTVLEVAKNAGGAADVSASAKLKAQAGSEVVSKAVSGIQEVQRQSLALKGGMTQLDEHAKAISQIMSVISDIADQTNLLALNAAIEAARAGDAGRGFAVVADEVRKLAEKTMTSTIDVGNAIASIQQSASQSINEVDLAVRNIATATDFSNKSGEALQEIVGMVDQTADEVRAIATASEQQSATSEEINRSIADVNHIAATTAESMQLAMTELEALRKQAHSLVELIEHMKRA</sequence>
<keyword evidence="6 8" id="KW-0807">Transducer</keyword>
<dbReference type="Pfam" id="PF17202">
    <property type="entry name" value="sCache_3_3"/>
    <property type="match status" value="1"/>
</dbReference>
<evidence type="ECO:0000256" key="6">
    <source>
        <dbReference type="ARBA" id="ARBA00023224"/>
    </source>
</evidence>
<dbReference type="InterPro" id="IPR003660">
    <property type="entry name" value="HAMP_dom"/>
</dbReference>
<evidence type="ECO:0000256" key="9">
    <source>
        <dbReference type="SAM" id="Coils"/>
    </source>
</evidence>
<dbReference type="CDD" id="cd11386">
    <property type="entry name" value="MCP_signal"/>
    <property type="match status" value="1"/>
</dbReference>
<dbReference type="PANTHER" id="PTHR32089">
    <property type="entry name" value="METHYL-ACCEPTING CHEMOTAXIS PROTEIN MCPB"/>
    <property type="match status" value="1"/>
</dbReference>
<organism evidence="13 14">
    <name type="scientific">Desulfovibrio intestinalis</name>
    <dbReference type="NCBI Taxonomy" id="58621"/>
    <lineage>
        <taxon>Bacteria</taxon>
        <taxon>Pseudomonadati</taxon>
        <taxon>Thermodesulfobacteriota</taxon>
        <taxon>Desulfovibrionia</taxon>
        <taxon>Desulfovibrionales</taxon>
        <taxon>Desulfovibrionaceae</taxon>
        <taxon>Desulfovibrio</taxon>
    </lineage>
</organism>
<feature type="coiled-coil region" evidence="9">
    <location>
        <begin position="335"/>
        <end position="390"/>
    </location>
</feature>
<evidence type="ECO:0000313" key="14">
    <source>
        <dbReference type="Proteomes" id="UP000539075"/>
    </source>
</evidence>
<dbReference type="SUPFAM" id="SSF58104">
    <property type="entry name" value="Methyl-accepting chemotaxis protein (MCP) signaling domain"/>
    <property type="match status" value="1"/>
</dbReference>
<evidence type="ECO:0000256" key="3">
    <source>
        <dbReference type="ARBA" id="ARBA00022692"/>
    </source>
</evidence>
<name>A0A7W8C3F1_9BACT</name>
<evidence type="ECO:0000256" key="4">
    <source>
        <dbReference type="ARBA" id="ARBA00022989"/>
    </source>
</evidence>
<reference evidence="13 14" key="1">
    <citation type="submission" date="2020-08" db="EMBL/GenBank/DDBJ databases">
        <title>Genomic Encyclopedia of Type Strains, Phase IV (KMG-IV): sequencing the most valuable type-strain genomes for metagenomic binning, comparative biology and taxonomic classification.</title>
        <authorList>
            <person name="Goeker M."/>
        </authorList>
    </citation>
    <scope>NUCLEOTIDE SEQUENCE [LARGE SCALE GENOMIC DNA]</scope>
    <source>
        <strain evidence="13 14">DSM 11275</strain>
    </source>
</reference>
<dbReference type="SUPFAM" id="SSF103190">
    <property type="entry name" value="Sensory domain-like"/>
    <property type="match status" value="2"/>
</dbReference>
<dbReference type="AlphaFoldDB" id="A0A7W8C3F1"/>
<dbReference type="InterPro" id="IPR029151">
    <property type="entry name" value="Sensor-like_sf"/>
</dbReference>
<feature type="domain" description="Methyl-accepting transducer" evidence="11">
    <location>
        <begin position="402"/>
        <end position="638"/>
    </location>
</feature>
<evidence type="ECO:0000259" key="11">
    <source>
        <dbReference type="PROSITE" id="PS50111"/>
    </source>
</evidence>
<evidence type="ECO:0000256" key="5">
    <source>
        <dbReference type="ARBA" id="ARBA00023136"/>
    </source>
</evidence>
<feature type="domain" description="HAMP" evidence="12">
    <location>
        <begin position="302"/>
        <end position="354"/>
    </location>
</feature>
<evidence type="ECO:0000259" key="12">
    <source>
        <dbReference type="PROSITE" id="PS50885"/>
    </source>
</evidence>
<dbReference type="Gene3D" id="6.10.340.10">
    <property type="match status" value="1"/>
</dbReference>
<keyword evidence="3 10" id="KW-0812">Transmembrane</keyword>
<dbReference type="PANTHER" id="PTHR32089:SF112">
    <property type="entry name" value="LYSOZYME-LIKE PROTEIN-RELATED"/>
    <property type="match status" value="1"/>
</dbReference>
<evidence type="ECO:0000256" key="10">
    <source>
        <dbReference type="SAM" id="Phobius"/>
    </source>
</evidence>
<dbReference type="SMART" id="SM00304">
    <property type="entry name" value="HAMP"/>
    <property type="match status" value="1"/>
</dbReference>
<dbReference type="InterPro" id="IPR004089">
    <property type="entry name" value="MCPsignal_dom"/>
</dbReference>
<dbReference type="Pfam" id="PF00672">
    <property type="entry name" value="HAMP"/>
    <property type="match status" value="1"/>
</dbReference>
<dbReference type="PROSITE" id="PS50111">
    <property type="entry name" value="CHEMOTAXIS_TRANSDUC_2"/>
    <property type="match status" value="1"/>
</dbReference>
<evidence type="ECO:0000313" key="13">
    <source>
        <dbReference type="EMBL" id="MBB5143727.1"/>
    </source>
</evidence>
<dbReference type="Gene3D" id="1.10.287.950">
    <property type="entry name" value="Methyl-accepting chemotaxis protein"/>
    <property type="match status" value="1"/>
</dbReference>
<dbReference type="CDD" id="cd06225">
    <property type="entry name" value="HAMP"/>
    <property type="match status" value="1"/>
</dbReference>
<evidence type="ECO:0000256" key="7">
    <source>
        <dbReference type="ARBA" id="ARBA00029447"/>
    </source>
</evidence>
<feature type="transmembrane region" description="Helical" evidence="10">
    <location>
        <begin position="12"/>
        <end position="32"/>
    </location>
</feature>
<dbReference type="EMBL" id="JACHGO010000005">
    <property type="protein sequence ID" value="MBB5143727.1"/>
    <property type="molecule type" value="Genomic_DNA"/>
</dbReference>
<comment type="subcellular location">
    <subcellularLocation>
        <location evidence="1">Cell membrane</location>
        <topology evidence="1">Multi-pass membrane protein</topology>
    </subcellularLocation>
</comment>
<keyword evidence="2" id="KW-1003">Cell membrane</keyword>
<dbReference type="Pfam" id="PF00015">
    <property type="entry name" value="MCPsignal"/>
    <property type="match status" value="1"/>
</dbReference>
<dbReference type="Proteomes" id="UP000539075">
    <property type="component" value="Unassembled WGS sequence"/>
</dbReference>
<accession>A0A7W8C3F1</accession>
<dbReference type="GO" id="GO:0007165">
    <property type="term" value="P:signal transduction"/>
    <property type="evidence" value="ECO:0007669"/>
    <property type="project" value="UniProtKB-KW"/>
</dbReference>
<evidence type="ECO:0000256" key="1">
    <source>
        <dbReference type="ARBA" id="ARBA00004651"/>
    </source>
</evidence>
<dbReference type="PROSITE" id="PS50885">
    <property type="entry name" value="HAMP"/>
    <property type="match status" value="1"/>
</dbReference>
<comment type="similarity">
    <text evidence="7">Belongs to the methyl-accepting chemotaxis (MCP) protein family.</text>
</comment>
<evidence type="ECO:0000256" key="8">
    <source>
        <dbReference type="PROSITE-ProRule" id="PRU00284"/>
    </source>
</evidence>
<dbReference type="SMART" id="SM00283">
    <property type="entry name" value="MA"/>
    <property type="match status" value="1"/>
</dbReference>
<comment type="caution">
    <text evidence="13">The sequence shown here is derived from an EMBL/GenBank/DDBJ whole genome shotgun (WGS) entry which is preliminary data.</text>
</comment>